<accession>M5UCM4</accession>
<dbReference type="EMBL" id="ANOH01000334">
    <property type="protein sequence ID" value="EMI53738.1"/>
    <property type="molecule type" value="Genomic_DNA"/>
</dbReference>
<evidence type="ECO:0000313" key="2">
    <source>
        <dbReference type="Proteomes" id="UP000011885"/>
    </source>
</evidence>
<gene>
    <name evidence="1" type="ORF">RSSM_04879</name>
</gene>
<dbReference type="PATRIC" id="fig|1263870.3.peg.5161"/>
<dbReference type="AlphaFoldDB" id="M5UCM4"/>
<comment type="caution">
    <text evidence="1">The sequence shown here is derived from an EMBL/GenBank/DDBJ whole genome shotgun (WGS) entry which is preliminary data.</text>
</comment>
<evidence type="ECO:0000313" key="1">
    <source>
        <dbReference type="EMBL" id="EMI53738.1"/>
    </source>
</evidence>
<keyword evidence="2" id="KW-1185">Reference proteome</keyword>
<protein>
    <submittedName>
        <fullName evidence="1">Uncharacterized protein</fullName>
    </submittedName>
</protein>
<sequence>MTKLTSPAPPPPIDMAHGSQRGFAEIANGADAICPAITLN</sequence>
<proteinExistence type="predicted"/>
<dbReference type="Proteomes" id="UP000011885">
    <property type="component" value="Unassembled WGS sequence"/>
</dbReference>
<name>M5UCM4_9BACT</name>
<reference evidence="1 2" key="1">
    <citation type="journal article" date="2013" name="Mar. Genomics">
        <title>Expression of sulfatases in Rhodopirellula baltica and the diversity of sulfatases in the genus Rhodopirellula.</title>
        <authorList>
            <person name="Wegner C.E."/>
            <person name="Richter-Heitmann T."/>
            <person name="Klindworth A."/>
            <person name="Klockow C."/>
            <person name="Richter M."/>
            <person name="Achstetter T."/>
            <person name="Glockner F.O."/>
            <person name="Harder J."/>
        </authorList>
    </citation>
    <scope>NUCLEOTIDE SEQUENCE [LARGE SCALE GENOMIC DNA]</scope>
    <source>
        <strain evidence="1 2">SM41</strain>
    </source>
</reference>
<organism evidence="1 2">
    <name type="scientific">Rhodopirellula sallentina SM41</name>
    <dbReference type="NCBI Taxonomy" id="1263870"/>
    <lineage>
        <taxon>Bacteria</taxon>
        <taxon>Pseudomonadati</taxon>
        <taxon>Planctomycetota</taxon>
        <taxon>Planctomycetia</taxon>
        <taxon>Pirellulales</taxon>
        <taxon>Pirellulaceae</taxon>
        <taxon>Rhodopirellula</taxon>
    </lineage>
</organism>